<dbReference type="Proteomes" id="UP000831607">
    <property type="component" value="Chromosome"/>
</dbReference>
<gene>
    <name evidence="4" type="ORF">DHf2319_11410</name>
</gene>
<feature type="region of interest" description="Disordered" evidence="1">
    <location>
        <begin position="31"/>
        <end position="67"/>
    </location>
</feature>
<feature type="compositionally biased region" description="Polar residues" evidence="1">
    <location>
        <begin position="173"/>
        <end position="193"/>
    </location>
</feature>
<feature type="compositionally biased region" description="Polar residues" evidence="1">
    <location>
        <begin position="122"/>
        <end position="136"/>
    </location>
</feature>
<dbReference type="EMBL" id="CP063982">
    <property type="protein sequence ID" value="UOD50032.1"/>
    <property type="molecule type" value="Genomic_DNA"/>
</dbReference>
<evidence type="ECO:0000313" key="4">
    <source>
        <dbReference type="EMBL" id="UOD50032.1"/>
    </source>
</evidence>
<feature type="signal peptide" evidence="2">
    <location>
        <begin position="1"/>
        <end position="29"/>
    </location>
</feature>
<keyword evidence="5" id="KW-1185">Reference proteome</keyword>
<name>A0ABY4ALT4_9BURK</name>
<evidence type="ECO:0000256" key="1">
    <source>
        <dbReference type="SAM" id="MobiDB-lite"/>
    </source>
</evidence>
<dbReference type="SUPFAM" id="SSF51261">
    <property type="entry name" value="Duplicated hybrid motif"/>
    <property type="match status" value="1"/>
</dbReference>
<evidence type="ECO:0000256" key="2">
    <source>
        <dbReference type="SAM" id="SignalP"/>
    </source>
</evidence>
<keyword evidence="2" id="KW-0732">Signal</keyword>
<organism evidence="4 5">
    <name type="scientific">Orrella daihaiensis</name>
    <dbReference type="NCBI Taxonomy" id="2782176"/>
    <lineage>
        <taxon>Bacteria</taxon>
        <taxon>Pseudomonadati</taxon>
        <taxon>Pseudomonadota</taxon>
        <taxon>Betaproteobacteria</taxon>
        <taxon>Burkholderiales</taxon>
        <taxon>Alcaligenaceae</taxon>
        <taxon>Orrella</taxon>
    </lineage>
</organism>
<dbReference type="RefSeq" id="WP_243478427.1">
    <property type="nucleotide sequence ID" value="NZ_CP063982.1"/>
</dbReference>
<dbReference type="PANTHER" id="PTHR21666:SF270">
    <property type="entry name" value="MUREIN HYDROLASE ACTIVATOR ENVC"/>
    <property type="match status" value="1"/>
</dbReference>
<dbReference type="Pfam" id="PF01551">
    <property type="entry name" value="Peptidase_M23"/>
    <property type="match status" value="1"/>
</dbReference>
<evidence type="ECO:0000259" key="3">
    <source>
        <dbReference type="Pfam" id="PF01551"/>
    </source>
</evidence>
<feature type="region of interest" description="Disordered" evidence="1">
    <location>
        <begin position="112"/>
        <end position="199"/>
    </location>
</feature>
<feature type="domain" description="M23ase beta-sheet core" evidence="3">
    <location>
        <begin position="259"/>
        <end position="352"/>
    </location>
</feature>
<dbReference type="InterPro" id="IPR016047">
    <property type="entry name" value="M23ase_b-sheet_dom"/>
</dbReference>
<sequence>MEQQDMKSGARLYTITFSLAAAAMLASCAAPEQPPRSPVNDPNAPMRVSTARVSTAQPDPVGQLFNDGPRQVVTYSVNTDPLSVLFRDPAFMVKLSPTTNDQRDELAATSAAQLTTTPTAESRATVTPLAPTNQLSPKPVTRASMAPAEAPPVQTRTMIEPQAVEKTAASAPESMTSRVPVQAETQASMSSPTSPMSDAPSVAVAAATATVPVATTTKAPSAANAPVALDGLQQKSASWPIATKPANVFGAKGPDGSAWRGLVYKSPAKTPVKAIEPGKVVFAQPLRGYGNVIIIDHGKNYTSIYGYNEALTKNVGDTVRKGETIALVGDTGPLADEALYFEIRKGSVPIDPSIYLASNP</sequence>
<dbReference type="PROSITE" id="PS51257">
    <property type="entry name" value="PROKAR_LIPOPROTEIN"/>
    <property type="match status" value="1"/>
</dbReference>
<dbReference type="InterPro" id="IPR011055">
    <property type="entry name" value="Dup_hybrid_motif"/>
</dbReference>
<accession>A0ABY4ALT4</accession>
<feature type="chain" id="PRO_5046053647" evidence="2">
    <location>
        <begin position="30"/>
        <end position="360"/>
    </location>
</feature>
<protein>
    <submittedName>
        <fullName evidence="4">Peptidoglycan DD-metalloendopeptidase family protein</fullName>
    </submittedName>
</protein>
<reference evidence="4 5" key="1">
    <citation type="submission" date="2020-11" db="EMBL/GenBank/DDBJ databases">
        <title>Algicoccus daihaiensis sp.nov., isolated from Daihai Lake in Inner Mongolia.</title>
        <authorList>
            <person name="Kai J."/>
        </authorList>
    </citation>
    <scope>NUCLEOTIDE SEQUENCE [LARGE SCALE GENOMIC DNA]</scope>
    <source>
        <strain evidence="5">f23</strain>
    </source>
</reference>
<proteinExistence type="predicted"/>
<dbReference type="PANTHER" id="PTHR21666">
    <property type="entry name" value="PEPTIDASE-RELATED"/>
    <property type="match status" value="1"/>
</dbReference>
<dbReference type="InterPro" id="IPR050570">
    <property type="entry name" value="Cell_wall_metabolism_enzyme"/>
</dbReference>
<evidence type="ECO:0000313" key="5">
    <source>
        <dbReference type="Proteomes" id="UP000831607"/>
    </source>
</evidence>
<dbReference type="CDD" id="cd12797">
    <property type="entry name" value="M23_peptidase"/>
    <property type="match status" value="1"/>
</dbReference>
<dbReference type="Gene3D" id="2.70.70.10">
    <property type="entry name" value="Glucose Permease (Domain IIA)"/>
    <property type="match status" value="1"/>
</dbReference>